<sequence length="234" mass="25719">MALSARVPAAGPATAACSSSLGLHPRLQIPGRYRWLKTERTGRRWCPRCVETFRSREARIVGTVEEYNDDDDADDNGSRTDVRCSGGALSVWSRFGWVLFAANLLLTTYCFTTLILSPLLTSLNLWPYQQRSELVLSPSPPLPESSSRSSSGSMAGPDHERPLSTHKAPHIQFRMQRPDQTPAEWSKHLEDDCWLMIQNDLQYCGYFSPGRVLNAAGGVTYASATGAAAGVAVE</sequence>
<protein>
    <submittedName>
        <fullName evidence="3">Uncharacterized protein</fullName>
    </submittedName>
</protein>
<evidence type="ECO:0000256" key="1">
    <source>
        <dbReference type="SAM" id="MobiDB-lite"/>
    </source>
</evidence>
<dbReference type="AlphaFoldDB" id="A0A067SHA6"/>
<name>A0A067SHA6_GALM3</name>
<dbReference type="HOGENOM" id="CLU_1185088_0_0_1"/>
<dbReference type="Proteomes" id="UP000027222">
    <property type="component" value="Unassembled WGS sequence"/>
</dbReference>
<proteinExistence type="predicted"/>
<keyword evidence="4" id="KW-1185">Reference proteome</keyword>
<gene>
    <name evidence="3" type="ORF">GALMADRAFT_144638</name>
</gene>
<feature type="compositionally biased region" description="Low complexity" evidence="1">
    <location>
        <begin position="144"/>
        <end position="153"/>
    </location>
</feature>
<evidence type="ECO:0000256" key="2">
    <source>
        <dbReference type="SAM" id="Phobius"/>
    </source>
</evidence>
<keyword evidence="2" id="KW-1133">Transmembrane helix</keyword>
<keyword evidence="2" id="KW-0472">Membrane</keyword>
<evidence type="ECO:0000313" key="4">
    <source>
        <dbReference type="Proteomes" id="UP000027222"/>
    </source>
</evidence>
<dbReference type="PROSITE" id="PS51257">
    <property type="entry name" value="PROKAR_LIPOPROTEIN"/>
    <property type="match status" value="1"/>
</dbReference>
<reference evidence="4" key="1">
    <citation type="journal article" date="2014" name="Proc. Natl. Acad. Sci. U.S.A.">
        <title>Extensive sampling of basidiomycete genomes demonstrates inadequacy of the white-rot/brown-rot paradigm for wood decay fungi.</title>
        <authorList>
            <person name="Riley R."/>
            <person name="Salamov A.A."/>
            <person name="Brown D.W."/>
            <person name="Nagy L.G."/>
            <person name="Floudas D."/>
            <person name="Held B.W."/>
            <person name="Levasseur A."/>
            <person name="Lombard V."/>
            <person name="Morin E."/>
            <person name="Otillar R."/>
            <person name="Lindquist E.A."/>
            <person name="Sun H."/>
            <person name="LaButti K.M."/>
            <person name="Schmutz J."/>
            <person name="Jabbour D."/>
            <person name="Luo H."/>
            <person name="Baker S.E."/>
            <person name="Pisabarro A.G."/>
            <person name="Walton J.D."/>
            <person name="Blanchette R.A."/>
            <person name="Henrissat B."/>
            <person name="Martin F."/>
            <person name="Cullen D."/>
            <person name="Hibbett D.S."/>
            <person name="Grigoriev I.V."/>
        </authorList>
    </citation>
    <scope>NUCLEOTIDE SEQUENCE [LARGE SCALE GENOMIC DNA]</scope>
    <source>
        <strain evidence="4">CBS 339.88</strain>
    </source>
</reference>
<evidence type="ECO:0000313" key="3">
    <source>
        <dbReference type="EMBL" id="KDR70325.1"/>
    </source>
</evidence>
<accession>A0A067SHA6</accession>
<organism evidence="3 4">
    <name type="scientific">Galerina marginata (strain CBS 339.88)</name>
    <dbReference type="NCBI Taxonomy" id="685588"/>
    <lineage>
        <taxon>Eukaryota</taxon>
        <taxon>Fungi</taxon>
        <taxon>Dikarya</taxon>
        <taxon>Basidiomycota</taxon>
        <taxon>Agaricomycotina</taxon>
        <taxon>Agaricomycetes</taxon>
        <taxon>Agaricomycetidae</taxon>
        <taxon>Agaricales</taxon>
        <taxon>Agaricineae</taxon>
        <taxon>Strophariaceae</taxon>
        <taxon>Galerina</taxon>
    </lineage>
</organism>
<feature type="transmembrane region" description="Helical" evidence="2">
    <location>
        <begin position="95"/>
        <end position="121"/>
    </location>
</feature>
<keyword evidence="2" id="KW-0812">Transmembrane</keyword>
<dbReference type="EMBL" id="KL142397">
    <property type="protein sequence ID" value="KDR70325.1"/>
    <property type="molecule type" value="Genomic_DNA"/>
</dbReference>
<feature type="region of interest" description="Disordered" evidence="1">
    <location>
        <begin position="135"/>
        <end position="172"/>
    </location>
</feature>